<feature type="compositionally biased region" description="Basic and acidic residues" evidence="1">
    <location>
        <begin position="237"/>
        <end position="248"/>
    </location>
</feature>
<dbReference type="InterPro" id="IPR013087">
    <property type="entry name" value="Znf_C2H2_type"/>
</dbReference>
<dbReference type="PROSITE" id="PS00028">
    <property type="entry name" value="ZINC_FINGER_C2H2_1"/>
    <property type="match status" value="1"/>
</dbReference>
<feature type="compositionally biased region" description="Basic and acidic residues" evidence="1">
    <location>
        <begin position="463"/>
        <end position="478"/>
    </location>
</feature>
<feature type="region of interest" description="Disordered" evidence="1">
    <location>
        <begin position="351"/>
        <end position="409"/>
    </location>
</feature>
<protein>
    <recommendedName>
        <fullName evidence="2">C2H2-type domain-containing protein</fullName>
    </recommendedName>
</protein>
<dbReference type="InterPro" id="IPR039136">
    <property type="entry name" value="NUFIP1-like"/>
</dbReference>
<dbReference type="Proteomes" id="UP000694558">
    <property type="component" value="Chromosome 1"/>
</dbReference>
<proteinExistence type="predicted"/>
<gene>
    <name evidence="3" type="primary">nufip1</name>
</gene>
<dbReference type="PANTHER" id="PTHR13309">
    <property type="entry name" value="NUCLEAR FRAGILE X MENTAL RETARDATION PROTEIN INTERACTING PROTEIN 1"/>
    <property type="match status" value="1"/>
</dbReference>
<feature type="region of interest" description="Disordered" evidence="1">
    <location>
        <begin position="542"/>
        <end position="567"/>
    </location>
</feature>
<feature type="compositionally biased region" description="Basic residues" evidence="1">
    <location>
        <begin position="217"/>
        <end position="235"/>
    </location>
</feature>
<feature type="compositionally biased region" description="Basic residues" evidence="1">
    <location>
        <begin position="390"/>
        <end position="402"/>
    </location>
</feature>
<feature type="region of interest" description="Disordered" evidence="1">
    <location>
        <begin position="450"/>
        <end position="510"/>
    </location>
</feature>
<evidence type="ECO:0000313" key="3">
    <source>
        <dbReference type="Ensembl" id="ENSSMAP00000000406.2"/>
    </source>
</evidence>
<feature type="compositionally biased region" description="Basic and acidic residues" evidence="1">
    <location>
        <begin position="282"/>
        <end position="293"/>
    </location>
</feature>
<dbReference type="SMART" id="SM00355">
    <property type="entry name" value="ZnF_C2H2"/>
    <property type="match status" value="2"/>
</dbReference>
<feature type="region of interest" description="Disordered" evidence="1">
    <location>
        <begin position="211"/>
        <end position="305"/>
    </location>
</feature>
<dbReference type="GO" id="GO:0003723">
    <property type="term" value="F:RNA binding"/>
    <property type="evidence" value="ECO:0007669"/>
    <property type="project" value="InterPro"/>
</dbReference>
<dbReference type="Pfam" id="PF10453">
    <property type="entry name" value="NUFIP1"/>
    <property type="match status" value="1"/>
</dbReference>
<feature type="compositionally biased region" description="Pro residues" evidence="1">
    <location>
        <begin position="1"/>
        <end position="30"/>
    </location>
</feature>
<dbReference type="GeneTree" id="ENSGT00390000003758"/>
<dbReference type="PANTHER" id="PTHR13309:SF0">
    <property type="entry name" value="FMR1-INTERACTING PROTEIN NUFIP1"/>
    <property type="match status" value="1"/>
</dbReference>
<feature type="compositionally biased region" description="Polar residues" evidence="1">
    <location>
        <begin position="351"/>
        <end position="370"/>
    </location>
</feature>
<dbReference type="AlphaFoldDB" id="A0A8D2ZDD5"/>
<evidence type="ECO:0000256" key="1">
    <source>
        <dbReference type="SAM" id="MobiDB-lite"/>
    </source>
</evidence>
<feature type="compositionally biased region" description="Polar residues" evidence="1">
    <location>
        <begin position="483"/>
        <end position="510"/>
    </location>
</feature>
<dbReference type="Ensembl" id="ENSSMAT00000000412.2">
    <property type="protein sequence ID" value="ENSSMAP00000000406.2"/>
    <property type="gene ID" value="ENSSMAG00000000264.2"/>
</dbReference>
<reference evidence="3" key="2">
    <citation type="submission" date="2025-08" db="UniProtKB">
        <authorList>
            <consortium name="Ensembl"/>
        </authorList>
    </citation>
    <scope>IDENTIFICATION</scope>
</reference>
<dbReference type="GO" id="GO:0005634">
    <property type="term" value="C:nucleus"/>
    <property type="evidence" value="ECO:0007669"/>
    <property type="project" value="TreeGrafter"/>
</dbReference>
<dbReference type="InterPro" id="IPR019496">
    <property type="entry name" value="NUFIP1_cons_dom"/>
</dbReference>
<feature type="region of interest" description="Disordered" evidence="1">
    <location>
        <begin position="1"/>
        <end position="110"/>
    </location>
</feature>
<accession>A0A8D2ZDD5</accession>
<reference evidence="3" key="1">
    <citation type="submission" date="2023-05" db="EMBL/GenBank/DDBJ databases">
        <title>High-quality long-read genome of Scophthalmus maximus.</title>
        <authorList>
            <person name="Lien S."/>
            <person name="Martinez P."/>
        </authorList>
    </citation>
    <scope>NUCLEOTIDE SEQUENCE [LARGE SCALE GENOMIC DNA]</scope>
</reference>
<organism evidence="3 4">
    <name type="scientific">Scophthalmus maximus</name>
    <name type="common">Turbot</name>
    <name type="synonym">Psetta maxima</name>
    <dbReference type="NCBI Taxonomy" id="52904"/>
    <lineage>
        <taxon>Eukaryota</taxon>
        <taxon>Metazoa</taxon>
        <taxon>Chordata</taxon>
        <taxon>Craniata</taxon>
        <taxon>Vertebrata</taxon>
        <taxon>Euteleostomi</taxon>
        <taxon>Actinopterygii</taxon>
        <taxon>Neopterygii</taxon>
        <taxon>Teleostei</taxon>
        <taxon>Neoteleostei</taxon>
        <taxon>Acanthomorphata</taxon>
        <taxon>Carangaria</taxon>
        <taxon>Pleuronectiformes</taxon>
        <taxon>Pleuronectoidei</taxon>
        <taxon>Scophthalmidae</taxon>
        <taxon>Scophthalmus</taxon>
    </lineage>
</organism>
<evidence type="ECO:0000313" key="4">
    <source>
        <dbReference type="Proteomes" id="UP000694558"/>
    </source>
</evidence>
<feature type="domain" description="C2H2-type" evidence="2">
    <location>
        <begin position="115"/>
        <end position="135"/>
    </location>
</feature>
<sequence>MSEPGHYPPPDFGGGPPPSSFQPQQQPPQPRCSSFTASMWSWCETPSEPSGWNHGDQAGWHHGAGRGNNRAKRPYGQNYGREWHQHPGGRQNHGPPGNHGKKQRNKKEPEFSHFCDTCDRGFKNQDKYDEHMSQHVKCSVPDCSFTAHEKIVSIHWKNNHAPGAKRIKLDTADEIAKWREERRKNFPTLQNIEHKKKVMEVREETGGVLETAQFGRMRGRGRGRGRGWGRGRGRGRGWGDRESQERHPQGPHPLDGGATERPPPPLSKPSRDGDPLGALACSDHDSDREDPAGESRTGGLVVAPKKMSSALGSLVANYGSSSDSESDEEPEAISFQKAKDLLQENQVLLNTMPPNSQDRGRNTSAESSSHGAGKNVVPQPDSARYTPNSRRGRGGGRGRGGRGGRYQNAEQKRRATLLEMLLAPDIRHERNVLLQCVRYVVRSKFFGLDSKSQIPSTGAIPTGERDVRQKKPSDDVRAVSHAASPSSGERSSAQSGVAVTENGNQEDLKTSTAVVVPQNCQDQSSLTVRVCSEQCEDPLEESAASGKQVKVQEMSNGDSLHSEVTDKVTSASNVYDDEIWESPGAVM</sequence>
<name>A0A8D2ZDD5_SCOMX</name>
<dbReference type="GO" id="GO:0000492">
    <property type="term" value="P:box C/D snoRNP assembly"/>
    <property type="evidence" value="ECO:0007669"/>
    <property type="project" value="TreeGrafter"/>
</dbReference>
<evidence type="ECO:0000259" key="2">
    <source>
        <dbReference type="PROSITE" id="PS00028"/>
    </source>
</evidence>